<evidence type="ECO:0000313" key="1">
    <source>
        <dbReference type="EMBL" id="PNV75129.1"/>
    </source>
</evidence>
<dbReference type="SUPFAM" id="SSF52091">
    <property type="entry name" value="SpoIIaa-like"/>
    <property type="match status" value="1"/>
</dbReference>
<organism evidence="1 2">
    <name type="scientific">Leptospira inadai serovar Lyme</name>
    <dbReference type="NCBI Taxonomy" id="293084"/>
    <lineage>
        <taxon>Bacteria</taxon>
        <taxon>Pseudomonadati</taxon>
        <taxon>Spirochaetota</taxon>
        <taxon>Spirochaetia</taxon>
        <taxon>Leptospirales</taxon>
        <taxon>Leptospiraceae</taxon>
        <taxon>Leptospira</taxon>
    </lineage>
</organism>
<dbReference type="EMBL" id="MCRM02000008">
    <property type="protein sequence ID" value="PNV75129.1"/>
    <property type="molecule type" value="Genomic_DNA"/>
</dbReference>
<dbReference type="RefSeq" id="WP_010411642.1">
    <property type="nucleotide sequence ID" value="NZ_MCRM02000008.1"/>
</dbReference>
<accession>A0ABX4YIQ2</accession>
<sequence length="117" mass="12939">MDSLINKEDYEVLFDSSRSVVSFSGSLRLQSLDAYGPIKALLKNASSTTSHSKLVLDFSKLIFLNSSGITCISLFIIETRNNAKTAICVQGSKSIPWQSKSLGNLKKLWPEIDLVIR</sequence>
<evidence type="ECO:0008006" key="3">
    <source>
        <dbReference type="Google" id="ProtNLM"/>
    </source>
</evidence>
<comment type="caution">
    <text evidence="1">The sequence shown here is derived from an EMBL/GenBank/DDBJ whole genome shotgun (WGS) entry which is preliminary data.</text>
</comment>
<dbReference type="NCBIfam" id="NF047705">
    <property type="entry name" value="slr1659_superfam"/>
    <property type="match status" value="1"/>
</dbReference>
<keyword evidence="2" id="KW-1185">Reference proteome</keyword>
<reference evidence="1" key="1">
    <citation type="submission" date="2018-01" db="EMBL/GenBank/DDBJ databases">
        <title>Genomic characterization of Leptospira inadai serogroup Lyme isolated from captured rat in Brazil and comparative analysis with human reference strain.</title>
        <authorList>
            <person name="Moreno L.Z."/>
            <person name="Loureiro A.P."/>
            <person name="Miraglia F."/>
            <person name="Kremer F.S."/>
            <person name="Eslabao M.R."/>
            <person name="Dellagostin O.A."/>
            <person name="Lilenbaum W."/>
            <person name="Moreno A.M."/>
        </authorList>
    </citation>
    <scope>NUCLEOTIDE SEQUENCE [LARGE SCALE GENOMIC DNA]</scope>
    <source>
        <strain evidence="1">M34/99</strain>
    </source>
</reference>
<evidence type="ECO:0000313" key="2">
    <source>
        <dbReference type="Proteomes" id="UP000094669"/>
    </source>
</evidence>
<proteinExistence type="predicted"/>
<dbReference type="Proteomes" id="UP000094669">
    <property type="component" value="Unassembled WGS sequence"/>
</dbReference>
<gene>
    <name evidence="1" type="ORF">BES34_009525</name>
</gene>
<name>A0ABX4YIQ2_9LEPT</name>
<dbReference type="Gene3D" id="3.30.750.24">
    <property type="entry name" value="STAS domain"/>
    <property type="match status" value="1"/>
</dbReference>
<dbReference type="InterPro" id="IPR036513">
    <property type="entry name" value="STAS_dom_sf"/>
</dbReference>
<protein>
    <recommendedName>
        <fullName evidence="3">STAS domain-containing protein</fullName>
    </recommendedName>
</protein>